<gene>
    <name evidence="1" type="ORF">CTOB1V02_LOCUS1575</name>
</gene>
<organism evidence="1">
    <name type="scientific">Cyprideis torosa</name>
    <dbReference type="NCBI Taxonomy" id="163714"/>
    <lineage>
        <taxon>Eukaryota</taxon>
        <taxon>Metazoa</taxon>
        <taxon>Ecdysozoa</taxon>
        <taxon>Arthropoda</taxon>
        <taxon>Crustacea</taxon>
        <taxon>Oligostraca</taxon>
        <taxon>Ostracoda</taxon>
        <taxon>Podocopa</taxon>
        <taxon>Podocopida</taxon>
        <taxon>Cytherocopina</taxon>
        <taxon>Cytheroidea</taxon>
        <taxon>Cytherideidae</taxon>
        <taxon>Cyprideis</taxon>
    </lineage>
</organism>
<dbReference type="EMBL" id="OB660226">
    <property type="protein sequence ID" value="CAD7223595.1"/>
    <property type="molecule type" value="Genomic_DNA"/>
</dbReference>
<protein>
    <submittedName>
        <fullName evidence="1">Uncharacterized protein</fullName>
    </submittedName>
</protein>
<evidence type="ECO:0000313" key="1">
    <source>
        <dbReference type="EMBL" id="CAD7223595.1"/>
    </source>
</evidence>
<reference evidence="1" key="1">
    <citation type="submission" date="2020-11" db="EMBL/GenBank/DDBJ databases">
        <authorList>
            <person name="Tran Van P."/>
        </authorList>
    </citation>
    <scope>NUCLEOTIDE SEQUENCE</scope>
</reference>
<proteinExistence type="predicted"/>
<dbReference type="AlphaFoldDB" id="A0A7R8ZH83"/>
<sequence>MELMKNQDSPPLLESLQRTWIRRVKNLFSRTMCKSSLVRRMPTKNCWEKIVRMTLPLIQMHPEEKLLRSCSRTLTAIPFL</sequence>
<name>A0A7R8ZH83_9CRUS</name>
<accession>A0A7R8ZH83</accession>